<evidence type="ECO:0000313" key="1">
    <source>
        <dbReference type="EMBL" id="MBB6731907.1"/>
    </source>
</evidence>
<name>A0A7X0SKZ3_9BACL</name>
<protein>
    <submittedName>
        <fullName evidence="1">Uncharacterized protein</fullName>
    </submittedName>
</protein>
<reference evidence="1 2" key="1">
    <citation type="submission" date="2020-08" db="EMBL/GenBank/DDBJ databases">
        <title>Cohnella phylogeny.</title>
        <authorList>
            <person name="Dunlap C."/>
        </authorList>
    </citation>
    <scope>NUCLEOTIDE SEQUENCE [LARGE SCALE GENOMIC DNA]</scope>
    <source>
        <strain evidence="1 2">CBP 2801</strain>
    </source>
</reference>
<gene>
    <name evidence="1" type="ORF">H7C18_13380</name>
</gene>
<dbReference type="EMBL" id="JACJVO010000016">
    <property type="protein sequence ID" value="MBB6731907.1"/>
    <property type="molecule type" value="Genomic_DNA"/>
</dbReference>
<organism evidence="1 2">
    <name type="scientific">Cohnella zeiphila</name>
    <dbReference type="NCBI Taxonomy" id="2761120"/>
    <lineage>
        <taxon>Bacteria</taxon>
        <taxon>Bacillati</taxon>
        <taxon>Bacillota</taxon>
        <taxon>Bacilli</taxon>
        <taxon>Bacillales</taxon>
        <taxon>Paenibacillaceae</taxon>
        <taxon>Cohnella</taxon>
    </lineage>
</organism>
<evidence type="ECO:0000313" key="2">
    <source>
        <dbReference type="Proteomes" id="UP000564644"/>
    </source>
</evidence>
<dbReference type="AlphaFoldDB" id="A0A7X0SKZ3"/>
<dbReference type="Proteomes" id="UP000564644">
    <property type="component" value="Unassembled WGS sequence"/>
</dbReference>
<proteinExistence type="predicted"/>
<sequence length="108" mass="12023">MEIKQGVTNRGFDIIIFEDFYGIECSIQKSSIATEDAIWFGCSEANPRIMANQTLGGGTGWVPYPMPKRVAMDTRMHLTRDQVKELLPILNAFVETGELPNLSEGGQE</sequence>
<accession>A0A7X0SKZ3</accession>
<comment type="caution">
    <text evidence="1">The sequence shown here is derived from an EMBL/GenBank/DDBJ whole genome shotgun (WGS) entry which is preliminary data.</text>
</comment>
<keyword evidence="2" id="KW-1185">Reference proteome</keyword>
<dbReference type="RefSeq" id="WP_185129579.1">
    <property type="nucleotide sequence ID" value="NZ_JACJVO010000016.1"/>
</dbReference>